<reference evidence="15 16" key="2">
    <citation type="submission" date="2018-11" db="EMBL/GenBank/DDBJ databases">
        <authorList>
            <consortium name="Pathogen Informatics"/>
        </authorList>
    </citation>
    <scope>NUCLEOTIDE SEQUENCE [LARGE SCALE GENOMIC DNA]</scope>
</reference>
<dbReference type="GO" id="GO:0003857">
    <property type="term" value="F:(3S)-3-hydroxyacyl-CoA dehydrogenase (NAD+) activity"/>
    <property type="evidence" value="ECO:0007669"/>
    <property type="project" value="UniProtKB-EC"/>
</dbReference>
<feature type="binding site" evidence="12">
    <location>
        <position position="172"/>
    </location>
    <ligand>
        <name>NAD(+)</name>
        <dbReference type="ChEBI" id="CHEBI:57540"/>
    </ligand>
</feature>
<keyword evidence="5" id="KW-0276">Fatty acid metabolism</keyword>
<dbReference type="AlphaFoldDB" id="A0A0N5CYW3"/>
<dbReference type="PROSITE" id="PS00067">
    <property type="entry name" value="3HCDH"/>
    <property type="match status" value="1"/>
</dbReference>
<dbReference type="EC" id="1.1.1.35" evidence="4"/>
<protein>
    <recommendedName>
        <fullName evidence="4">3-hydroxyacyl-CoA dehydrogenase</fullName>
        <ecNumber evidence="4">1.1.1.35</ecNumber>
    </recommendedName>
</protein>
<feature type="binding site" evidence="12">
    <location>
        <position position="126"/>
    </location>
    <ligand>
        <name>NAD(+)</name>
        <dbReference type="ChEBI" id="CHEBI:57540"/>
    </ligand>
</feature>
<dbReference type="SUPFAM" id="SSF48179">
    <property type="entry name" value="6-phosphogluconate dehydrogenase C-terminal domain-like"/>
    <property type="match status" value="1"/>
</dbReference>
<dbReference type="STRING" id="103827.A0A0N5CYW3"/>
<feature type="binding site" evidence="12">
    <location>
        <position position="304"/>
    </location>
    <ligand>
        <name>NAD(+)</name>
        <dbReference type="ChEBI" id="CHEBI:57540"/>
    </ligand>
</feature>
<dbReference type="EMBL" id="UYYF01004354">
    <property type="protein sequence ID" value="VDN02913.1"/>
    <property type="molecule type" value="Genomic_DNA"/>
</dbReference>
<evidence type="ECO:0000256" key="2">
    <source>
        <dbReference type="ARBA" id="ARBA00005005"/>
    </source>
</evidence>
<accession>A0A0N5CYW3</accession>
<evidence type="ECO:0000313" key="16">
    <source>
        <dbReference type="Proteomes" id="UP000276776"/>
    </source>
</evidence>
<evidence type="ECO:0000256" key="3">
    <source>
        <dbReference type="ARBA" id="ARBA00009463"/>
    </source>
</evidence>
<dbReference type="Gene3D" id="3.40.50.720">
    <property type="entry name" value="NAD(P)-binding Rossmann-like Domain"/>
    <property type="match status" value="1"/>
</dbReference>
<dbReference type="WBParaSite" id="TCLT_0000565601-mRNA-1">
    <property type="protein sequence ID" value="TCLT_0000565601-mRNA-1"/>
    <property type="gene ID" value="TCLT_0000565601"/>
</dbReference>
<dbReference type="Proteomes" id="UP000276776">
    <property type="component" value="Unassembled WGS sequence"/>
</dbReference>
<evidence type="ECO:0000256" key="1">
    <source>
        <dbReference type="ARBA" id="ARBA00004305"/>
    </source>
</evidence>
<dbReference type="Pfam" id="PF00725">
    <property type="entry name" value="3HCDH"/>
    <property type="match status" value="1"/>
</dbReference>
<comment type="subcellular location">
    <subcellularLocation>
        <location evidence="1">Mitochondrion matrix</location>
    </subcellularLocation>
</comment>
<keyword evidence="6" id="KW-0560">Oxidoreductase</keyword>
<feature type="site" description="Important for catalytic activity" evidence="11">
    <location>
        <position position="169"/>
    </location>
</feature>
<feature type="binding site" evidence="12">
    <location>
        <begin position="33"/>
        <end position="38"/>
    </location>
    <ligand>
        <name>NAD(+)</name>
        <dbReference type="ChEBI" id="CHEBI:57540"/>
    </ligand>
</feature>
<dbReference type="PIRSF" id="PIRSF000105">
    <property type="entry name" value="HCDH"/>
    <property type="match status" value="1"/>
</dbReference>
<evidence type="ECO:0000313" key="17">
    <source>
        <dbReference type="WBParaSite" id="TCLT_0000565601-mRNA-1"/>
    </source>
</evidence>
<dbReference type="InterPro" id="IPR052242">
    <property type="entry name" value="Mito_3-hydroxyacyl-CoA_DH"/>
</dbReference>
<keyword evidence="16" id="KW-1185">Reference proteome</keyword>
<dbReference type="PANTHER" id="PTHR43561">
    <property type="match status" value="1"/>
</dbReference>
<gene>
    <name evidence="15" type="ORF">TCLT_LOCUS5645</name>
</gene>
<dbReference type="OMA" id="MAHPMGP"/>
<evidence type="ECO:0000313" key="15">
    <source>
        <dbReference type="EMBL" id="VDN02913.1"/>
    </source>
</evidence>
<evidence type="ECO:0000256" key="12">
    <source>
        <dbReference type="PIRSR" id="PIRSR000105-2"/>
    </source>
</evidence>
<evidence type="ECO:0000259" key="13">
    <source>
        <dbReference type="Pfam" id="PF00725"/>
    </source>
</evidence>
<evidence type="ECO:0000256" key="10">
    <source>
        <dbReference type="ARBA" id="ARBA00049556"/>
    </source>
</evidence>
<evidence type="ECO:0000256" key="6">
    <source>
        <dbReference type="ARBA" id="ARBA00023002"/>
    </source>
</evidence>
<reference evidence="17" key="1">
    <citation type="submission" date="2017-02" db="UniProtKB">
        <authorList>
            <consortium name="WormBaseParasite"/>
        </authorList>
    </citation>
    <scope>IDENTIFICATION</scope>
</reference>
<dbReference type="GO" id="GO:0005759">
    <property type="term" value="C:mitochondrial matrix"/>
    <property type="evidence" value="ECO:0007669"/>
    <property type="project" value="UniProtKB-SubCell"/>
</dbReference>
<feature type="binding site" evidence="12">
    <location>
        <position position="148"/>
    </location>
    <ligand>
        <name>NAD(+)</name>
        <dbReference type="ChEBI" id="CHEBI:57540"/>
    </ligand>
</feature>
<dbReference type="PANTHER" id="PTHR43561:SF3">
    <property type="entry name" value="HYDROXYACYL-COENZYME A DEHYDROGENASE, MITOCHONDRIAL"/>
    <property type="match status" value="1"/>
</dbReference>
<comment type="pathway">
    <text evidence="2">Lipid metabolism; fatty acid beta-oxidation.</text>
</comment>
<name>A0A0N5CYW3_THECL</name>
<sequence>MLLARNFYSVCALTYGRQFSSITSNVRAVCIIGSGTMGSGIAQVAAQASIMVILVDKEDANLHKSKQSIQIKLNRITKNLFKEDVKTQRAVVEDTMKNITITRNLEQGVRKADLVLETIVENLSAKQKLFAEIEAAITRPTLLATNTSSLRLKEVGRNLRNKSNFGGLHFFNPVPVMKLCEVIRVAETSDETFSALQAFGKAIGKTTVACKDTPGFIVNRLLIPYLIDAIRMAERGDATPEDIDKAMKLGAGYPMGPFELLDLIGLDTTKSVLDGWHKSHTDEKWFEPSPLLDKLVAEGKIGRKSGEGFYSYK</sequence>
<dbReference type="InterPro" id="IPR006108">
    <property type="entry name" value="3HC_DH_C"/>
</dbReference>
<feature type="binding site" evidence="12">
    <location>
        <position position="121"/>
    </location>
    <ligand>
        <name>NAD(+)</name>
        <dbReference type="ChEBI" id="CHEBI:57540"/>
    </ligand>
</feature>
<dbReference type="InterPro" id="IPR022694">
    <property type="entry name" value="3-OHacyl-CoA_DH"/>
</dbReference>
<keyword evidence="8" id="KW-0443">Lipid metabolism</keyword>
<feature type="binding site" evidence="12">
    <location>
        <position position="56"/>
    </location>
    <ligand>
        <name>NAD(+)</name>
        <dbReference type="ChEBI" id="CHEBI:57540"/>
    </ligand>
</feature>
<dbReference type="InterPro" id="IPR013328">
    <property type="entry name" value="6PGD_dom2"/>
</dbReference>
<keyword evidence="9" id="KW-0496">Mitochondrion</keyword>
<dbReference type="Gene3D" id="1.10.1040.10">
    <property type="entry name" value="N-(1-d-carboxylethyl)-l-norvaline Dehydrogenase, domain 2"/>
    <property type="match status" value="1"/>
</dbReference>
<dbReference type="GO" id="GO:0006635">
    <property type="term" value="P:fatty acid beta-oxidation"/>
    <property type="evidence" value="ECO:0007669"/>
    <property type="project" value="TreeGrafter"/>
</dbReference>
<evidence type="ECO:0000256" key="7">
    <source>
        <dbReference type="ARBA" id="ARBA00023027"/>
    </source>
</evidence>
<evidence type="ECO:0000259" key="14">
    <source>
        <dbReference type="Pfam" id="PF02737"/>
    </source>
</evidence>
<dbReference type="InterPro" id="IPR036291">
    <property type="entry name" value="NAD(P)-bd_dom_sf"/>
</dbReference>
<comment type="similarity">
    <text evidence="3">Belongs to the 3-hydroxyacyl-CoA dehydrogenase family.</text>
</comment>
<evidence type="ECO:0000256" key="9">
    <source>
        <dbReference type="ARBA" id="ARBA00023128"/>
    </source>
</evidence>
<dbReference type="FunFam" id="3.40.50.720:FF:000009">
    <property type="entry name" value="Fatty oxidation complex, alpha subunit"/>
    <property type="match status" value="1"/>
</dbReference>
<dbReference type="SUPFAM" id="SSF51735">
    <property type="entry name" value="NAD(P)-binding Rossmann-fold domains"/>
    <property type="match status" value="1"/>
</dbReference>
<dbReference type="GO" id="GO:0070403">
    <property type="term" value="F:NAD+ binding"/>
    <property type="evidence" value="ECO:0007669"/>
    <property type="project" value="InterPro"/>
</dbReference>
<feature type="domain" description="3-hydroxyacyl-CoA dehydrogenase C-terminal" evidence="13">
    <location>
        <begin position="215"/>
        <end position="312"/>
    </location>
</feature>
<dbReference type="Pfam" id="PF02737">
    <property type="entry name" value="3HCDH_N"/>
    <property type="match status" value="1"/>
</dbReference>
<dbReference type="InterPro" id="IPR006176">
    <property type="entry name" value="3-OHacyl-CoA_DH_NAD-bd"/>
</dbReference>
<organism evidence="17">
    <name type="scientific">Thelazia callipaeda</name>
    <name type="common">Oriental eyeworm</name>
    <name type="synonym">Parasitic nematode</name>
    <dbReference type="NCBI Taxonomy" id="103827"/>
    <lineage>
        <taxon>Eukaryota</taxon>
        <taxon>Metazoa</taxon>
        <taxon>Ecdysozoa</taxon>
        <taxon>Nematoda</taxon>
        <taxon>Chromadorea</taxon>
        <taxon>Rhabditida</taxon>
        <taxon>Spirurina</taxon>
        <taxon>Spiruromorpha</taxon>
        <taxon>Thelazioidea</taxon>
        <taxon>Thelaziidae</taxon>
        <taxon>Thelazia</taxon>
    </lineage>
</organism>
<dbReference type="InterPro" id="IPR006180">
    <property type="entry name" value="3-OHacyl-CoA_DH_CS"/>
</dbReference>
<evidence type="ECO:0000256" key="11">
    <source>
        <dbReference type="PIRSR" id="PIRSR000105-1"/>
    </source>
</evidence>
<evidence type="ECO:0000256" key="8">
    <source>
        <dbReference type="ARBA" id="ARBA00023098"/>
    </source>
</evidence>
<evidence type="ECO:0000256" key="4">
    <source>
        <dbReference type="ARBA" id="ARBA00013000"/>
    </source>
</evidence>
<keyword evidence="7 12" id="KW-0520">NAD</keyword>
<evidence type="ECO:0000256" key="5">
    <source>
        <dbReference type="ARBA" id="ARBA00022832"/>
    </source>
</evidence>
<proteinExistence type="inferred from homology"/>
<feature type="domain" description="3-hydroxyacyl-CoA dehydrogenase NAD binding" evidence="14">
    <location>
        <begin position="29"/>
        <end position="213"/>
    </location>
</feature>
<comment type="catalytic activity">
    <reaction evidence="10">
        <text>a (3S)-3-hydroxyacyl-CoA + NAD(+) = a 3-oxoacyl-CoA + NADH + H(+)</text>
        <dbReference type="Rhea" id="RHEA:22432"/>
        <dbReference type="ChEBI" id="CHEBI:15378"/>
        <dbReference type="ChEBI" id="CHEBI:57318"/>
        <dbReference type="ChEBI" id="CHEBI:57540"/>
        <dbReference type="ChEBI" id="CHEBI:57945"/>
        <dbReference type="ChEBI" id="CHEBI:90726"/>
        <dbReference type="EC" id="1.1.1.35"/>
    </reaction>
</comment>
<dbReference type="OrthoDB" id="5958943at2759"/>
<dbReference type="InterPro" id="IPR008927">
    <property type="entry name" value="6-PGluconate_DH-like_C_sf"/>
</dbReference>